<accession>A0A521G0L8</accession>
<dbReference type="InterPro" id="IPR029063">
    <property type="entry name" value="SAM-dependent_MTases_sf"/>
</dbReference>
<dbReference type="NCBIfam" id="NF011650">
    <property type="entry name" value="PRK15068.1"/>
    <property type="match status" value="1"/>
</dbReference>
<dbReference type="Pfam" id="PF08003">
    <property type="entry name" value="Methyltransf_9"/>
    <property type="match status" value="1"/>
</dbReference>
<dbReference type="CDD" id="cd02440">
    <property type="entry name" value="AdoMet_MTases"/>
    <property type="match status" value="1"/>
</dbReference>
<reference evidence="3" key="1">
    <citation type="submission" date="2017-07" db="EMBL/GenBank/DDBJ databases">
        <title>The cable genome - Insights into the physiology and evolution of filamentous bacteria capable of sulfide oxidation via long distance electron transfer.</title>
        <authorList>
            <person name="Thorup C."/>
            <person name="Bjerg J.T."/>
            <person name="Schreiber L."/>
            <person name="Nielsen L.P."/>
            <person name="Kjeldsen K.U."/>
            <person name="Boesen T."/>
            <person name="Boggild A."/>
            <person name="Meysman F."/>
            <person name="Geelhoed J."/>
            <person name="Schramm A."/>
        </authorList>
    </citation>
    <scope>NUCLEOTIDE SEQUENCE [LARGE SCALE GENOMIC DNA]</scope>
    <source>
        <strain evidence="3">GS</strain>
    </source>
</reference>
<keyword evidence="2" id="KW-0819">tRNA processing</keyword>
<dbReference type="EC" id="2.1.1.-" evidence="3"/>
<evidence type="ECO:0000313" key="4">
    <source>
        <dbReference type="Proteomes" id="UP000316238"/>
    </source>
</evidence>
<dbReference type="EMBL" id="NQJD01000022">
    <property type="protein sequence ID" value="TAA74566.1"/>
    <property type="molecule type" value="Genomic_DNA"/>
</dbReference>
<dbReference type="InterPro" id="IPR027555">
    <property type="entry name" value="Mo5U34_MeTrfas-like"/>
</dbReference>
<dbReference type="InterPro" id="IPR010017">
    <property type="entry name" value="CmoB"/>
</dbReference>
<dbReference type="GO" id="GO:0008168">
    <property type="term" value="F:methyltransferase activity"/>
    <property type="evidence" value="ECO:0007669"/>
    <property type="project" value="UniProtKB-KW"/>
</dbReference>
<organism evidence="3 4">
    <name type="scientific">Candidatus Electronema aureum</name>
    <dbReference type="NCBI Taxonomy" id="2005002"/>
    <lineage>
        <taxon>Bacteria</taxon>
        <taxon>Pseudomonadati</taxon>
        <taxon>Thermodesulfobacteriota</taxon>
        <taxon>Desulfobulbia</taxon>
        <taxon>Desulfobulbales</taxon>
        <taxon>Desulfobulbaceae</taxon>
        <taxon>Candidatus Electronema</taxon>
    </lineage>
</organism>
<dbReference type="GO" id="GO:0002098">
    <property type="term" value="P:tRNA wobble uridine modification"/>
    <property type="evidence" value="ECO:0007669"/>
    <property type="project" value="InterPro"/>
</dbReference>
<dbReference type="GO" id="GO:0032259">
    <property type="term" value="P:methylation"/>
    <property type="evidence" value="ECO:0007669"/>
    <property type="project" value="UniProtKB-KW"/>
</dbReference>
<keyword evidence="4" id="KW-1185">Reference proteome</keyword>
<keyword evidence="3" id="KW-0489">Methyltransferase</keyword>
<proteinExistence type="inferred from homology"/>
<protein>
    <submittedName>
        <fullName evidence="3">tRNA (Mo5U34)-methyltransferase</fullName>
        <ecNumber evidence="3">2.1.1.-</ecNumber>
    </submittedName>
</protein>
<dbReference type="HAMAP" id="MF_01590">
    <property type="entry name" value="tRNA_carboxymethyltr_CmoB"/>
    <property type="match status" value="1"/>
</dbReference>
<sequence>MPPYLDFLPTALKNTITRLHEEKQAWINQPKKGFLRYQEPIAKLSHLRASLLDLSGDVVRIGNRADLNDAEHEQVLRLLRTFMPWRKGPFSIFGTEIDAEWQSWRKWNRLLPALPDLKDKVIADVGCNNGYYMFRMAAHAPKMVLGFEPYAQHYFTFSTLNRFAGVENLFIDLLGIEHLPLFPDCFDVIFCLGILYHRPSPIDALRELHMALKPGGCLLLESQGISGEEPVALFPEKTYAKVPGTWFVPTASCLHNWLMRSGFTDIECFCQHPMSSEEQRRTDWMLFESYQDFIDKMNPMRTIEGHPAPWRIFFKAGKTQPKSYACPLRQKS</sequence>
<dbReference type="AlphaFoldDB" id="A0A521G0L8"/>
<dbReference type="NCBIfam" id="TIGR00452">
    <property type="entry name" value="tRNA 5-methoxyuridine(34)/uridine 5-oxyacetic acid(34) synthase CmoB"/>
    <property type="match status" value="1"/>
</dbReference>
<evidence type="ECO:0000256" key="1">
    <source>
        <dbReference type="ARBA" id="ARBA00022679"/>
    </source>
</evidence>
<dbReference type="Proteomes" id="UP000316238">
    <property type="component" value="Unassembled WGS sequence"/>
</dbReference>
<gene>
    <name evidence="3" type="ORF">CDV28_1223</name>
</gene>
<comment type="caution">
    <text evidence="3">The sequence shown here is derived from an EMBL/GenBank/DDBJ whole genome shotgun (WGS) entry which is preliminary data.</text>
</comment>
<dbReference type="GO" id="GO:0016765">
    <property type="term" value="F:transferase activity, transferring alkyl or aryl (other than methyl) groups"/>
    <property type="evidence" value="ECO:0007669"/>
    <property type="project" value="InterPro"/>
</dbReference>
<evidence type="ECO:0000313" key="3">
    <source>
        <dbReference type="EMBL" id="TAA74566.1"/>
    </source>
</evidence>
<dbReference type="SUPFAM" id="SSF53335">
    <property type="entry name" value="S-adenosyl-L-methionine-dependent methyltransferases"/>
    <property type="match status" value="1"/>
</dbReference>
<name>A0A521G0L8_9BACT</name>
<dbReference type="Gene3D" id="3.40.50.150">
    <property type="entry name" value="Vaccinia Virus protein VP39"/>
    <property type="match status" value="1"/>
</dbReference>
<evidence type="ECO:0000256" key="2">
    <source>
        <dbReference type="ARBA" id="ARBA00022694"/>
    </source>
</evidence>
<keyword evidence="1 3" id="KW-0808">Transferase</keyword>